<reference evidence="1" key="1">
    <citation type="journal article" date="2022" name="Int. J. Mol. Sci.">
        <title>Draft Genome of Tanacetum Coccineum: Genomic Comparison of Closely Related Tanacetum-Family Plants.</title>
        <authorList>
            <person name="Yamashiro T."/>
            <person name="Shiraishi A."/>
            <person name="Nakayama K."/>
            <person name="Satake H."/>
        </authorList>
    </citation>
    <scope>NUCLEOTIDE SEQUENCE</scope>
</reference>
<proteinExistence type="predicted"/>
<accession>A0ABQ4ZTI7</accession>
<gene>
    <name evidence="1" type="ORF">Tco_0800572</name>
</gene>
<name>A0ABQ4ZTI7_9ASTR</name>
<reference evidence="1" key="2">
    <citation type="submission" date="2022-01" db="EMBL/GenBank/DDBJ databases">
        <authorList>
            <person name="Yamashiro T."/>
            <person name="Shiraishi A."/>
            <person name="Satake H."/>
            <person name="Nakayama K."/>
        </authorList>
    </citation>
    <scope>NUCLEOTIDE SEQUENCE</scope>
</reference>
<evidence type="ECO:0000313" key="1">
    <source>
        <dbReference type="EMBL" id="GJS93604.1"/>
    </source>
</evidence>
<protein>
    <submittedName>
        <fullName evidence="1">Uncharacterized protein</fullName>
    </submittedName>
</protein>
<dbReference type="EMBL" id="BQNB010011668">
    <property type="protein sequence ID" value="GJS93604.1"/>
    <property type="molecule type" value="Genomic_DNA"/>
</dbReference>
<evidence type="ECO:0000313" key="2">
    <source>
        <dbReference type="Proteomes" id="UP001151760"/>
    </source>
</evidence>
<sequence>MMVDAGVHLTNDLLGRCSVAFWERAIMSGGAGGVGWMRVLSIYIYSKSCVESIVREGASEEAVGGDGKWELGYWRKYLVERYMREVVHGCRACVVDLCESKKDILYLGDVSKGEGEWTMRVTSARVCYERDGDGGYFDGCDSRGTL</sequence>
<dbReference type="Proteomes" id="UP001151760">
    <property type="component" value="Unassembled WGS sequence"/>
</dbReference>
<organism evidence="1 2">
    <name type="scientific">Tanacetum coccineum</name>
    <dbReference type="NCBI Taxonomy" id="301880"/>
    <lineage>
        <taxon>Eukaryota</taxon>
        <taxon>Viridiplantae</taxon>
        <taxon>Streptophyta</taxon>
        <taxon>Embryophyta</taxon>
        <taxon>Tracheophyta</taxon>
        <taxon>Spermatophyta</taxon>
        <taxon>Magnoliopsida</taxon>
        <taxon>eudicotyledons</taxon>
        <taxon>Gunneridae</taxon>
        <taxon>Pentapetalae</taxon>
        <taxon>asterids</taxon>
        <taxon>campanulids</taxon>
        <taxon>Asterales</taxon>
        <taxon>Asteraceae</taxon>
        <taxon>Asteroideae</taxon>
        <taxon>Anthemideae</taxon>
        <taxon>Anthemidinae</taxon>
        <taxon>Tanacetum</taxon>
    </lineage>
</organism>
<keyword evidence="2" id="KW-1185">Reference proteome</keyword>
<comment type="caution">
    <text evidence="1">The sequence shown here is derived from an EMBL/GenBank/DDBJ whole genome shotgun (WGS) entry which is preliminary data.</text>
</comment>